<dbReference type="STRING" id="313628.LNTAR_10231"/>
<evidence type="ECO:0000313" key="2">
    <source>
        <dbReference type="Proteomes" id="UP000004947"/>
    </source>
</evidence>
<dbReference type="EMBL" id="ABCK01000005">
    <property type="protein sequence ID" value="EDM28285.1"/>
    <property type="molecule type" value="Genomic_DNA"/>
</dbReference>
<dbReference type="RefSeq" id="WP_007277730.1">
    <property type="nucleotide sequence ID" value="NZ_ABCK01000005.1"/>
</dbReference>
<gene>
    <name evidence="1" type="ORF">LNTAR_10231</name>
</gene>
<accession>A6DIJ9</accession>
<dbReference type="OrthoDB" id="5604578at2"/>
<reference evidence="1 2" key="1">
    <citation type="journal article" date="2010" name="J. Bacteriol.">
        <title>Genome sequence of Lentisphaera araneosa HTCC2155T, the type species of the order Lentisphaerales in the phylum Lentisphaerae.</title>
        <authorList>
            <person name="Thrash J.C."/>
            <person name="Cho J.C."/>
            <person name="Vergin K.L."/>
            <person name="Morris R.M."/>
            <person name="Giovannoni S.J."/>
        </authorList>
    </citation>
    <scope>NUCLEOTIDE SEQUENCE [LARGE SCALE GENOMIC DNA]</scope>
    <source>
        <strain evidence="1 2">HTCC2155</strain>
    </source>
</reference>
<dbReference type="Proteomes" id="UP000004947">
    <property type="component" value="Unassembled WGS sequence"/>
</dbReference>
<keyword evidence="2" id="KW-1185">Reference proteome</keyword>
<evidence type="ECO:0008006" key="3">
    <source>
        <dbReference type="Google" id="ProtNLM"/>
    </source>
</evidence>
<organism evidence="1 2">
    <name type="scientific">Lentisphaera araneosa HTCC2155</name>
    <dbReference type="NCBI Taxonomy" id="313628"/>
    <lineage>
        <taxon>Bacteria</taxon>
        <taxon>Pseudomonadati</taxon>
        <taxon>Lentisphaerota</taxon>
        <taxon>Lentisphaeria</taxon>
        <taxon>Lentisphaerales</taxon>
        <taxon>Lentisphaeraceae</taxon>
        <taxon>Lentisphaera</taxon>
    </lineage>
</organism>
<dbReference type="Pfam" id="PF11697">
    <property type="entry name" value="DUF3293"/>
    <property type="match status" value="1"/>
</dbReference>
<dbReference type="AlphaFoldDB" id="A6DIJ9"/>
<comment type="caution">
    <text evidence="1">The sequence shown here is derived from an EMBL/GenBank/DDBJ whole genome shotgun (WGS) entry which is preliminary data.</text>
</comment>
<proteinExistence type="predicted"/>
<protein>
    <recommendedName>
        <fullName evidence="3">DUF3293 domain-containing protein</fullName>
    </recommendedName>
</protein>
<evidence type="ECO:0000313" key="1">
    <source>
        <dbReference type="EMBL" id="EDM28285.1"/>
    </source>
</evidence>
<name>A6DIJ9_9BACT</name>
<dbReference type="InterPro" id="IPR021710">
    <property type="entry name" value="DUF3293"/>
</dbReference>
<sequence>MTKEQHIENYLKAEYQVFDKELTTSIKIGINNPQLNSFLKASNHNTWAFITAWNPYSLNETTDTENHSRNQTLLEDLNVQDIQVISGKGIDPSGEYSGEDSFLITGISRDDAIQLGQKYQQNAIVFGEIYKNPELIWTRD</sequence>